<protein>
    <submittedName>
        <fullName evidence="1">Uncharacterized protein</fullName>
    </submittedName>
</protein>
<name>A0A921Z1C3_MANSE</name>
<comment type="caution">
    <text evidence="1">The sequence shown here is derived from an EMBL/GenBank/DDBJ whole genome shotgun (WGS) entry which is preliminary data.</text>
</comment>
<dbReference type="EMBL" id="JH668370">
    <property type="protein sequence ID" value="KAG6449171.1"/>
    <property type="molecule type" value="Genomic_DNA"/>
</dbReference>
<dbReference type="PANTHER" id="PTHR47890:SF1">
    <property type="entry name" value="LD24308P"/>
    <property type="match status" value="1"/>
</dbReference>
<dbReference type="PANTHER" id="PTHR47890">
    <property type="entry name" value="LD24308P"/>
    <property type="match status" value="1"/>
</dbReference>
<sequence length="428" mass="49206">MALCKSEAPVADACININGIGAHGIPVVSECTTMNLPVITALVAVAAAIELSPVDDARIKFYALEQDLWRNVTNIRWVNGVGKLGDFKLARAFLSWANHIKSISTLSSFQQKSWLWNKAWEHMHQINSEYEMFEKKMQILFSNVINQSYERVFINYDLSNATRQLDELLEHGDKLLYDLAEENENEDCERSVFRAKLIYDIYSTVALTELKGYAVTQVSWMLFRMEGRGNFSQEITESRKRYSLRAARAATEANRAISASRKEIQMCDPSKHIEGTTYEQVTRLLQGYVENEVDMNESGTCSDNCPGYTSAYRYGCYMDQFCAQQKSCYGTIRDCRFVESHMTVCTSSRSSNRLYEWIQYDGGRRLGEAGSCSKDTNRVYSWYRGFYHCSYCLCLCDDDTYSHRYFSLRAATSDVHTNKCVFCLYYYN</sequence>
<reference evidence="1" key="2">
    <citation type="submission" date="2020-12" db="EMBL/GenBank/DDBJ databases">
        <authorList>
            <person name="Kanost M."/>
        </authorList>
    </citation>
    <scope>NUCLEOTIDE SEQUENCE</scope>
</reference>
<gene>
    <name evidence="1" type="ORF">O3G_MSEX005915</name>
</gene>
<dbReference type="InterPro" id="IPR032062">
    <property type="entry name" value="DUF4803"/>
</dbReference>
<organism evidence="1 2">
    <name type="scientific">Manduca sexta</name>
    <name type="common">Tobacco hawkmoth</name>
    <name type="synonym">Tobacco hornworm</name>
    <dbReference type="NCBI Taxonomy" id="7130"/>
    <lineage>
        <taxon>Eukaryota</taxon>
        <taxon>Metazoa</taxon>
        <taxon>Ecdysozoa</taxon>
        <taxon>Arthropoda</taxon>
        <taxon>Hexapoda</taxon>
        <taxon>Insecta</taxon>
        <taxon>Pterygota</taxon>
        <taxon>Neoptera</taxon>
        <taxon>Endopterygota</taxon>
        <taxon>Lepidoptera</taxon>
        <taxon>Glossata</taxon>
        <taxon>Ditrysia</taxon>
        <taxon>Bombycoidea</taxon>
        <taxon>Sphingidae</taxon>
        <taxon>Sphinginae</taxon>
        <taxon>Sphingini</taxon>
        <taxon>Manduca</taxon>
    </lineage>
</organism>
<dbReference type="AlphaFoldDB" id="A0A921Z1C3"/>
<evidence type="ECO:0000313" key="1">
    <source>
        <dbReference type="EMBL" id="KAG6449171.1"/>
    </source>
</evidence>
<dbReference type="Pfam" id="PF16061">
    <property type="entry name" value="DUF4803"/>
    <property type="match status" value="1"/>
</dbReference>
<keyword evidence="2" id="KW-1185">Reference proteome</keyword>
<proteinExistence type="predicted"/>
<accession>A0A921Z1C3</accession>
<dbReference type="Proteomes" id="UP000791440">
    <property type="component" value="Unassembled WGS sequence"/>
</dbReference>
<reference evidence="1" key="1">
    <citation type="journal article" date="2016" name="Insect Biochem. Mol. Biol.">
        <title>Multifaceted biological insights from a draft genome sequence of the tobacco hornworm moth, Manduca sexta.</title>
        <authorList>
            <person name="Kanost M.R."/>
            <person name="Arrese E.L."/>
            <person name="Cao X."/>
            <person name="Chen Y.R."/>
            <person name="Chellapilla S."/>
            <person name="Goldsmith M.R."/>
            <person name="Grosse-Wilde E."/>
            <person name="Heckel D.G."/>
            <person name="Herndon N."/>
            <person name="Jiang H."/>
            <person name="Papanicolaou A."/>
            <person name="Qu J."/>
            <person name="Soulages J.L."/>
            <person name="Vogel H."/>
            <person name="Walters J."/>
            <person name="Waterhouse R.M."/>
            <person name="Ahn S.J."/>
            <person name="Almeida F.C."/>
            <person name="An C."/>
            <person name="Aqrawi P."/>
            <person name="Bretschneider A."/>
            <person name="Bryant W.B."/>
            <person name="Bucks S."/>
            <person name="Chao H."/>
            <person name="Chevignon G."/>
            <person name="Christen J.M."/>
            <person name="Clarke D.F."/>
            <person name="Dittmer N.T."/>
            <person name="Ferguson L.C.F."/>
            <person name="Garavelou S."/>
            <person name="Gordon K.H.J."/>
            <person name="Gunaratna R.T."/>
            <person name="Han Y."/>
            <person name="Hauser F."/>
            <person name="He Y."/>
            <person name="Heidel-Fischer H."/>
            <person name="Hirsh A."/>
            <person name="Hu Y."/>
            <person name="Jiang H."/>
            <person name="Kalra D."/>
            <person name="Klinner C."/>
            <person name="Konig C."/>
            <person name="Kovar C."/>
            <person name="Kroll A.R."/>
            <person name="Kuwar S.S."/>
            <person name="Lee S.L."/>
            <person name="Lehman R."/>
            <person name="Li K."/>
            <person name="Li Z."/>
            <person name="Liang H."/>
            <person name="Lovelace S."/>
            <person name="Lu Z."/>
            <person name="Mansfield J.H."/>
            <person name="McCulloch K.J."/>
            <person name="Mathew T."/>
            <person name="Morton B."/>
            <person name="Muzny D.M."/>
            <person name="Neunemann D."/>
            <person name="Ongeri F."/>
            <person name="Pauchet Y."/>
            <person name="Pu L.L."/>
            <person name="Pyrousis I."/>
            <person name="Rao X.J."/>
            <person name="Redding A."/>
            <person name="Roesel C."/>
            <person name="Sanchez-Gracia A."/>
            <person name="Schaack S."/>
            <person name="Shukla A."/>
            <person name="Tetreau G."/>
            <person name="Wang Y."/>
            <person name="Xiong G.H."/>
            <person name="Traut W."/>
            <person name="Walsh T.K."/>
            <person name="Worley K.C."/>
            <person name="Wu D."/>
            <person name="Wu W."/>
            <person name="Wu Y.Q."/>
            <person name="Zhang X."/>
            <person name="Zou Z."/>
            <person name="Zucker H."/>
            <person name="Briscoe A.D."/>
            <person name="Burmester T."/>
            <person name="Clem R.J."/>
            <person name="Feyereisen R."/>
            <person name="Grimmelikhuijzen C.J.P."/>
            <person name="Hamodrakas S.J."/>
            <person name="Hansson B.S."/>
            <person name="Huguet E."/>
            <person name="Jermiin L.S."/>
            <person name="Lan Q."/>
            <person name="Lehman H.K."/>
            <person name="Lorenzen M."/>
            <person name="Merzendorfer H."/>
            <person name="Michalopoulos I."/>
            <person name="Morton D.B."/>
            <person name="Muthukrishnan S."/>
            <person name="Oakeshott J.G."/>
            <person name="Palmer W."/>
            <person name="Park Y."/>
            <person name="Passarelli A.L."/>
            <person name="Rozas J."/>
            <person name="Schwartz L.M."/>
            <person name="Smith W."/>
            <person name="Southgate A."/>
            <person name="Vilcinskas A."/>
            <person name="Vogt R."/>
            <person name="Wang P."/>
            <person name="Werren J."/>
            <person name="Yu X.Q."/>
            <person name="Zhou J.J."/>
            <person name="Brown S.J."/>
            <person name="Scherer S.E."/>
            <person name="Richards S."/>
            <person name="Blissard G.W."/>
        </authorList>
    </citation>
    <scope>NUCLEOTIDE SEQUENCE</scope>
</reference>
<evidence type="ECO:0000313" key="2">
    <source>
        <dbReference type="Proteomes" id="UP000791440"/>
    </source>
</evidence>